<proteinExistence type="inferred from homology"/>
<dbReference type="Gene3D" id="2.40.10.10">
    <property type="entry name" value="Trypsin-like serine proteases"/>
    <property type="match status" value="2"/>
</dbReference>
<evidence type="ECO:0000313" key="7">
    <source>
        <dbReference type="EMBL" id="NEU04686.1"/>
    </source>
</evidence>
<dbReference type="AlphaFoldDB" id="A0A6M0H1S9"/>
<dbReference type="InterPro" id="IPR009003">
    <property type="entry name" value="Peptidase_S1_PA"/>
</dbReference>
<dbReference type="InterPro" id="IPR043504">
    <property type="entry name" value="Peptidase_S1_PA_chymotrypsin"/>
</dbReference>
<feature type="domain" description="PDZ" evidence="6">
    <location>
        <begin position="302"/>
        <end position="400"/>
    </location>
</feature>
<dbReference type="Pfam" id="PF13180">
    <property type="entry name" value="PDZ_2"/>
    <property type="match status" value="1"/>
</dbReference>
<evidence type="ECO:0000256" key="3">
    <source>
        <dbReference type="ARBA" id="ARBA00022801"/>
    </source>
</evidence>
<dbReference type="PROSITE" id="PS50106">
    <property type="entry name" value="PDZ"/>
    <property type="match status" value="1"/>
</dbReference>
<reference evidence="7 8" key="1">
    <citation type="submission" date="2020-02" db="EMBL/GenBank/DDBJ databases">
        <title>Genome assembly of a novel Clostridium senegalense strain.</title>
        <authorList>
            <person name="Gupta T.B."/>
            <person name="Jauregui R."/>
            <person name="Maclean P."/>
            <person name="Nawarathana A."/>
            <person name="Brightwell G."/>
        </authorList>
    </citation>
    <scope>NUCLEOTIDE SEQUENCE [LARGE SCALE GENOMIC DNA]</scope>
    <source>
        <strain evidence="7 8">AGRFS4</strain>
    </source>
</reference>
<keyword evidence="5" id="KW-0812">Transmembrane</keyword>
<feature type="transmembrane region" description="Helical" evidence="5">
    <location>
        <begin position="55"/>
        <end position="81"/>
    </location>
</feature>
<evidence type="ECO:0000313" key="8">
    <source>
        <dbReference type="Proteomes" id="UP000481872"/>
    </source>
</evidence>
<evidence type="ECO:0000259" key="6">
    <source>
        <dbReference type="PROSITE" id="PS50106"/>
    </source>
</evidence>
<dbReference type="RefSeq" id="WP_199869709.1">
    <property type="nucleotide sequence ID" value="NZ_JAAGPU010000011.1"/>
</dbReference>
<evidence type="ECO:0000256" key="4">
    <source>
        <dbReference type="SAM" id="MobiDB-lite"/>
    </source>
</evidence>
<evidence type="ECO:0000256" key="5">
    <source>
        <dbReference type="SAM" id="Phobius"/>
    </source>
</evidence>
<keyword evidence="5" id="KW-1133">Transmembrane helix</keyword>
<keyword evidence="3" id="KW-0378">Hydrolase</keyword>
<dbReference type="EMBL" id="JAAGPU010000011">
    <property type="protein sequence ID" value="NEU04686.1"/>
    <property type="molecule type" value="Genomic_DNA"/>
</dbReference>
<protein>
    <submittedName>
        <fullName evidence="7">Trypsin-like serine protease</fullName>
    </submittedName>
</protein>
<dbReference type="SMART" id="SM00228">
    <property type="entry name" value="PDZ"/>
    <property type="match status" value="1"/>
</dbReference>
<dbReference type="SUPFAM" id="SSF50494">
    <property type="entry name" value="Trypsin-like serine proteases"/>
    <property type="match status" value="1"/>
</dbReference>
<organism evidence="7 8">
    <name type="scientific">Clostridium senegalense</name>
    <dbReference type="NCBI Taxonomy" id="1465809"/>
    <lineage>
        <taxon>Bacteria</taxon>
        <taxon>Bacillati</taxon>
        <taxon>Bacillota</taxon>
        <taxon>Clostridia</taxon>
        <taxon>Eubacteriales</taxon>
        <taxon>Clostridiaceae</taxon>
        <taxon>Clostridium</taxon>
    </lineage>
</organism>
<dbReference type="SUPFAM" id="SSF50156">
    <property type="entry name" value="PDZ domain-like"/>
    <property type="match status" value="1"/>
</dbReference>
<dbReference type="Pfam" id="PF13365">
    <property type="entry name" value="Trypsin_2"/>
    <property type="match status" value="1"/>
</dbReference>
<comment type="caution">
    <text evidence="7">The sequence shown here is derived from an EMBL/GenBank/DDBJ whole genome shotgun (WGS) entry which is preliminary data.</text>
</comment>
<dbReference type="Gene3D" id="2.30.42.10">
    <property type="match status" value="1"/>
</dbReference>
<dbReference type="GO" id="GO:0004252">
    <property type="term" value="F:serine-type endopeptidase activity"/>
    <property type="evidence" value="ECO:0007669"/>
    <property type="project" value="InterPro"/>
</dbReference>
<keyword evidence="8" id="KW-1185">Reference proteome</keyword>
<comment type="similarity">
    <text evidence="1">Belongs to the peptidase S1C family.</text>
</comment>
<dbReference type="InterPro" id="IPR036034">
    <property type="entry name" value="PDZ_sf"/>
</dbReference>
<dbReference type="PANTHER" id="PTHR22939:SF129">
    <property type="entry name" value="SERINE PROTEASE HTRA2, MITOCHONDRIAL"/>
    <property type="match status" value="1"/>
</dbReference>
<feature type="region of interest" description="Disordered" evidence="4">
    <location>
        <begin position="1"/>
        <end position="21"/>
    </location>
</feature>
<evidence type="ECO:0000256" key="2">
    <source>
        <dbReference type="ARBA" id="ARBA00022670"/>
    </source>
</evidence>
<name>A0A6M0H1S9_9CLOT</name>
<evidence type="ECO:0000256" key="1">
    <source>
        <dbReference type="ARBA" id="ARBA00010541"/>
    </source>
</evidence>
<dbReference type="PRINTS" id="PR00834">
    <property type="entry name" value="PROTEASES2C"/>
</dbReference>
<dbReference type="InterPro" id="IPR001940">
    <property type="entry name" value="Peptidase_S1C"/>
</dbReference>
<dbReference type="PANTHER" id="PTHR22939">
    <property type="entry name" value="SERINE PROTEASE FAMILY S1C HTRA-RELATED"/>
    <property type="match status" value="1"/>
</dbReference>
<gene>
    <name evidence="7" type="ORF">G3M99_07365</name>
</gene>
<accession>A0A6M0H1S9</accession>
<keyword evidence="5" id="KW-0472">Membrane</keyword>
<feature type="compositionally biased region" description="Low complexity" evidence="4">
    <location>
        <begin position="1"/>
        <end position="19"/>
    </location>
</feature>
<dbReference type="GO" id="GO:0006508">
    <property type="term" value="P:proteolysis"/>
    <property type="evidence" value="ECO:0007669"/>
    <property type="project" value="UniProtKB-KW"/>
</dbReference>
<dbReference type="Proteomes" id="UP000481872">
    <property type="component" value="Unassembled WGS sequence"/>
</dbReference>
<sequence>MNDTNENNLNNVEVKNNTNEELEKTFIDNAEYTVNDNNYSYNPPPKKKKKKKRGIGPYIAIGLICSTLGGGIGGAVTYTALRHNNQSSPVQEKSNNNVSTTPISAGDYMNIPDVVEKVSPAVVGVATKSFPKNFAGWQTSPQEGIGSGFIFNEEGLILTNYHVVEGASEVNVILSTGEEVSAKVVNYNEDADLAVVKITKKDVKIPGVLTFGNSDDIKVGEQVIAIGSPLSKDFSGSVTTGIISAVNREMQFENGKTLKLIQTDTAINPGNSGGPLLNSKGEVVGINTAKIQAQGVEGLGFSIPINAAKEKLDILTKPILKLGIQCKDIDEALSKQYNIPQGIYIAGVEDFSAAQKAGIQPGDVIVKFDGKDVKTVAEINALKEKHEENDTVPVEYIRDGKTMKANIKLEA</sequence>
<keyword evidence="2 7" id="KW-0645">Protease</keyword>
<dbReference type="InterPro" id="IPR001478">
    <property type="entry name" value="PDZ"/>
</dbReference>